<gene>
    <name evidence="2" type="ORF">LMG3431_03859</name>
</gene>
<reference evidence="2 3" key="1">
    <citation type="submission" date="2020-04" db="EMBL/GenBank/DDBJ databases">
        <authorList>
            <person name="De Canck E."/>
        </authorList>
    </citation>
    <scope>NUCLEOTIDE SEQUENCE [LARGE SCALE GENOMIC DNA]</scope>
    <source>
        <strain evidence="2 3">LMG 3431</strain>
    </source>
</reference>
<proteinExistence type="predicted"/>
<sequence>MSKLRISLSCGNYDRTQALFDGRAPIEGCEVTAVPLEPEEAFHRAFRYHEFDVTEISMSSHMMTTARGDNEYVAIPAFISRVFRQSGIYVRTDRGINTPQDLRGKTIGVPEYQITANVWIRGILEDEYGVKPRDIKWVRGGIEEPGRGERAPIELDPEIDLKQIPDDRTLSDMLASGEIDGYIGARAPSCFLRGVPNVGRLFGDNYIEAEKDYYRRTGIFPIMHMVGIRKSLVKENPWLPVSVYKAFIKAKALATHELNEICHLAVTLPWMVHHLNDTRALMGEDFWPFGLEANRHTIETFARYHFEQGLSKRQVKPEELFAASALDLSKI</sequence>
<accession>A0A6S6ZF14</accession>
<dbReference type="SUPFAM" id="SSF53850">
    <property type="entry name" value="Periplasmic binding protein-like II"/>
    <property type="match status" value="1"/>
</dbReference>
<dbReference type="RefSeq" id="WP_175176225.1">
    <property type="nucleotide sequence ID" value="NZ_CADIJX010000005.1"/>
</dbReference>
<organism evidence="2 3">
    <name type="scientific">Achromobacter pestifer</name>
    <dbReference type="NCBI Taxonomy" id="1353889"/>
    <lineage>
        <taxon>Bacteria</taxon>
        <taxon>Pseudomonadati</taxon>
        <taxon>Pseudomonadota</taxon>
        <taxon>Betaproteobacteria</taxon>
        <taxon>Burkholderiales</taxon>
        <taxon>Alcaligenaceae</taxon>
        <taxon>Achromobacter</taxon>
    </lineage>
</organism>
<evidence type="ECO:0000313" key="3">
    <source>
        <dbReference type="Proteomes" id="UP000494108"/>
    </source>
</evidence>
<dbReference type="InterPro" id="IPR015168">
    <property type="entry name" value="SsuA/THI5"/>
</dbReference>
<protein>
    <recommendedName>
        <fullName evidence="1">SsuA/THI5-like domain-containing protein</fullName>
    </recommendedName>
</protein>
<dbReference type="Pfam" id="PF09084">
    <property type="entry name" value="NMT1"/>
    <property type="match status" value="1"/>
</dbReference>
<dbReference type="Gene3D" id="3.40.190.10">
    <property type="entry name" value="Periplasmic binding protein-like II"/>
    <property type="match status" value="1"/>
</dbReference>
<dbReference type="AlphaFoldDB" id="A0A6S6ZF14"/>
<keyword evidence="3" id="KW-1185">Reference proteome</keyword>
<evidence type="ECO:0000313" key="2">
    <source>
        <dbReference type="EMBL" id="CAB3671375.1"/>
    </source>
</evidence>
<dbReference type="Proteomes" id="UP000494108">
    <property type="component" value="Unassembled WGS sequence"/>
</dbReference>
<dbReference type="EMBL" id="CADIJX010000005">
    <property type="protein sequence ID" value="CAB3671375.1"/>
    <property type="molecule type" value="Genomic_DNA"/>
</dbReference>
<name>A0A6S6ZF14_9BURK</name>
<evidence type="ECO:0000259" key="1">
    <source>
        <dbReference type="Pfam" id="PF09084"/>
    </source>
</evidence>
<feature type="domain" description="SsuA/THI5-like" evidence="1">
    <location>
        <begin position="68"/>
        <end position="141"/>
    </location>
</feature>